<dbReference type="AlphaFoldDB" id="A0A8J5WBY2"/>
<evidence type="ECO:0000313" key="2">
    <source>
        <dbReference type="Proteomes" id="UP000729402"/>
    </source>
</evidence>
<proteinExistence type="predicted"/>
<evidence type="ECO:0000313" key="1">
    <source>
        <dbReference type="EMBL" id="KAG8087938.1"/>
    </source>
</evidence>
<reference evidence="1" key="1">
    <citation type="journal article" date="2021" name="bioRxiv">
        <title>Whole Genome Assembly and Annotation of Northern Wild Rice, Zizania palustris L., Supports a Whole Genome Duplication in the Zizania Genus.</title>
        <authorList>
            <person name="Haas M."/>
            <person name="Kono T."/>
            <person name="Macchietto M."/>
            <person name="Millas R."/>
            <person name="McGilp L."/>
            <person name="Shao M."/>
            <person name="Duquette J."/>
            <person name="Hirsch C.N."/>
            <person name="Kimball J."/>
        </authorList>
    </citation>
    <scope>NUCLEOTIDE SEQUENCE</scope>
    <source>
        <tissue evidence="1">Fresh leaf tissue</tissue>
    </source>
</reference>
<reference evidence="1" key="2">
    <citation type="submission" date="2021-02" db="EMBL/GenBank/DDBJ databases">
        <authorList>
            <person name="Kimball J.A."/>
            <person name="Haas M.W."/>
            <person name="Macchietto M."/>
            <person name="Kono T."/>
            <person name="Duquette J."/>
            <person name="Shao M."/>
        </authorList>
    </citation>
    <scope>NUCLEOTIDE SEQUENCE</scope>
    <source>
        <tissue evidence="1">Fresh leaf tissue</tissue>
    </source>
</reference>
<protein>
    <submittedName>
        <fullName evidence="1">Uncharacterized protein</fullName>
    </submittedName>
</protein>
<gene>
    <name evidence="1" type="ORF">GUJ93_ZPchr0010g10981</name>
</gene>
<accession>A0A8J5WBY2</accession>
<dbReference type="EMBL" id="JAAALK010000082">
    <property type="protein sequence ID" value="KAG8087938.1"/>
    <property type="molecule type" value="Genomic_DNA"/>
</dbReference>
<keyword evidence="2" id="KW-1185">Reference proteome</keyword>
<name>A0A8J5WBY2_ZIZPA</name>
<organism evidence="1 2">
    <name type="scientific">Zizania palustris</name>
    <name type="common">Northern wild rice</name>
    <dbReference type="NCBI Taxonomy" id="103762"/>
    <lineage>
        <taxon>Eukaryota</taxon>
        <taxon>Viridiplantae</taxon>
        <taxon>Streptophyta</taxon>
        <taxon>Embryophyta</taxon>
        <taxon>Tracheophyta</taxon>
        <taxon>Spermatophyta</taxon>
        <taxon>Magnoliopsida</taxon>
        <taxon>Liliopsida</taxon>
        <taxon>Poales</taxon>
        <taxon>Poaceae</taxon>
        <taxon>BOP clade</taxon>
        <taxon>Oryzoideae</taxon>
        <taxon>Oryzeae</taxon>
        <taxon>Zizaniinae</taxon>
        <taxon>Zizania</taxon>
    </lineage>
</organism>
<sequence>MHSPPSPEGNYLPSSLRRHRTPVRHRALSLSRASCPPAKVLNPTQPRACVRALACFLPTHLVSTRYPSCLDSVSPFTPSTTAAACPPLPHPLHPRRARAIAPLLLACFSGGDSSVYAAWEDFWAADEVKARRLCEVPCVRRSGAGWIGFGRRRRP</sequence>
<dbReference type="Proteomes" id="UP000729402">
    <property type="component" value="Unassembled WGS sequence"/>
</dbReference>
<comment type="caution">
    <text evidence="1">The sequence shown here is derived from an EMBL/GenBank/DDBJ whole genome shotgun (WGS) entry which is preliminary data.</text>
</comment>